<comment type="subcellular location">
    <subcellularLocation>
        <location evidence="1">Periplasm</location>
    </subcellularLocation>
</comment>
<dbReference type="GO" id="GO:0043190">
    <property type="term" value="C:ATP-binding cassette (ABC) transporter complex"/>
    <property type="evidence" value="ECO:0007669"/>
    <property type="project" value="InterPro"/>
</dbReference>
<sequence length="613" mass="68591">MKMGAFVMARARRAVTGTLGGATAALFVLVLVLAGTAQAEPSHGIAMHGTPKYPAGFTRFDYVNDRAPKEGEVRLAAIGSFDSLNPMIVRGTPAAGIRWHVFESLMGRAYDEPFSLYGLIAQTIETPDDRSWVEFTLRPEAKFSDGTPVTVDDVIFSVETLRDQGRPNHKYYYGKVAAMEKVGERTVRLTFTEEGDREMPLIMGLMPILPKHVYGGQDFTRTGLTPMIGSGPYTIGKVEPGASITYVRNPDYWGKDVPVARGHNNFDRIRYDYFRDANASFEAFKAGEYTLRIEDDPTRWATGYDVPAVKDGRIIREKIKLGTPSGMRALVFNTRRDLFADVRVRKALGLMFDFEWVNKNLFHGLYARTQSYFDNSELSSAGRPASPKEKALLAPYPDAVTPEIMAMGYVAPRTDGSGRNRAQMRDAMALLKDAGYAVTDAKLVDAATGAQMSFEILVASPEDERIALTFARNLERVGIDAKVRNVDSSQYQQRRQTYDYDMIFNFWSASLSPGNEQSFYWGSDSADTDGTRNYMGVTSEAVDAMIAAMLEARDREDFVAAVRALDRVLLSGHYVIPLYHAPHQWVARWQELEHPRVQPQIVRFDTWWAAGRN</sequence>
<evidence type="ECO:0000256" key="1">
    <source>
        <dbReference type="ARBA" id="ARBA00004418"/>
    </source>
</evidence>
<evidence type="ECO:0000256" key="2">
    <source>
        <dbReference type="ARBA" id="ARBA00005695"/>
    </source>
</evidence>
<dbReference type="AlphaFoldDB" id="A0A845QC83"/>
<dbReference type="InterPro" id="IPR039424">
    <property type="entry name" value="SBP_5"/>
</dbReference>
<dbReference type="GO" id="GO:0042884">
    <property type="term" value="P:microcin transport"/>
    <property type="evidence" value="ECO:0007669"/>
    <property type="project" value="TreeGrafter"/>
</dbReference>
<reference evidence="5 6" key="1">
    <citation type="journal article" date="2016" name="Int. J. Syst. Evol. Microbiol.">
        <title>Pyruvatibacter mobilis gen. nov., sp. nov., a marine bacterium from the culture broth of Picochlorum sp. 122.</title>
        <authorList>
            <person name="Wang G."/>
            <person name="Tang M."/>
            <person name="Wu H."/>
            <person name="Dai S."/>
            <person name="Li T."/>
            <person name="Chen C."/>
            <person name="He H."/>
            <person name="Fan J."/>
            <person name="Xiang W."/>
            <person name="Li X."/>
        </authorList>
    </citation>
    <scope>NUCLEOTIDE SEQUENCE [LARGE SCALE GENOMIC DNA]</scope>
    <source>
        <strain evidence="5 6">GYP-11</strain>
    </source>
</reference>
<evidence type="ECO:0000313" key="5">
    <source>
        <dbReference type="EMBL" id="NBG96019.1"/>
    </source>
</evidence>
<dbReference type="InterPro" id="IPR000914">
    <property type="entry name" value="SBP_5_dom"/>
</dbReference>
<dbReference type="GO" id="GO:0030288">
    <property type="term" value="C:outer membrane-bounded periplasmic space"/>
    <property type="evidence" value="ECO:0007669"/>
    <property type="project" value="TreeGrafter"/>
</dbReference>
<dbReference type="Pfam" id="PF00496">
    <property type="entry name" value="SBP_bac_5"/>
    <property type="match status" value="1"/>
</dbReference>
<dbReference type="InterPro" id="IPR030678">
    <property type="entry name" value="Peptide/Ni-bd"/>
</dbReference>
<dbReference type="Gene3D" id="3.10.105.10">
    <property type="entry name" value="Dipeptide-binding Protein, Domain 3"/>
    <property type="match status" value="1"/>
</dbReference>
<dbReference type="GO" id="GO:0015833">
    <property type="term" value="P:peptide transport"/>
    <property type="evidence" value="ECO:0007669"/>
    <property type="project" value="TreeGrafter"/>
</dbReference>
<dbReference type="Gene3D" id="3.40.190.10">
    <property type="entry name" value="Periplasmic binding protein-like II"/>
    <property type="match status" value="1"/>
</dbReference>
<dbReference type="OrthoDB" id="9803988at2"/>
<dbReference type="SUPFAM" id="SSF53850">
    <property type="entry name" value="Periplasmic binding protein-like II"/>
    <property type="match status" value="1"/>
</dbReference>
<dbReference type="CDD" id="cd08497">
    <property type="entry name" value="MbnE-like"/>
    <property type="match status" value="1"/>
</dbReference>
<comment type="similarity">
    <text evidence="2">Belongs to the bacterial solute-binding protein 5 family.</text>
</comment>
<gene>
    <name evidence="5" type="ORF">GTQ45_09780</name>
</gene>
<dbReference type="EMBL" id="WXYQ01000006">
    <property type="protein sequence ID" value="NBG96019.1"/>
    <property type="molecule type" value="Genomic_DNA"/>
</dbReference>
<evidence type="ECO:0000259" key="4">
    <source>
        <dbReference type="Pfam" id="PF00496"/>
    </source>
</evidence>
<feature type="domain" description="Solute-binding protein family 5" evidence="4">
    <location>
        <begin position="117"/>
        <end position="525"/>
    </location>
</feature>
<protein>
    <submittedName>
        <fullName evidence="5">ABC transporter substrate-binding protein</fullName>
    </submittedName>
</protein>
<dbReference type="PANTHER" id="PTHR30290:SF64">
    <property type="entry name" value="ABC TRANSPORTER PERIPLASMIC BINDING PROTEIN"/>
    <property type="match status" value="1"/>
</dbReference>
<evidence type="ECO:0000313" key="6">
    <source>
        <dbReference type="Proteomes" id="UP000470384"/>
    </source>
</evidence>
<proteinExistence type="inferred from homology"/>
<evidence type="ECO:0000256" key="3">
    <source>
        <dbReference type="ARBA" id="ARBA00022729"/>
    </source>
</evidence>
<dbReference type="PANTHER" id="PTHR30290">
    <property type="entry name" value="PERIPLASMIC BINDING COMPONENT OF ABC TRANSPORTER"/>
    <property type="match status" value="1"/>
</dbReference>
<name>A0A845QC83_9HYPH</name>
<comment type="caution">
    <text evidence="5">The sequence shown here is derived from an EMBL/GenBank/DDBJ whole genome shotgun (WGS) entry which is preliminary data.</text>
</comment>
<keyword evidence="6" id="KW-1185">Reference proteome</keyword>
<dbReference type="GO" id="GO:1904680">
    <property type="term" value="F:peptide transmembrane transporter activity"/>
    <property type="evidence" value="ECO:0007669"/>
    <property type="project" value="TreeGrafter"/>
</dbReference>
<accession>A0A845QC83</accession>
<keyword evidence="3" id="KW-0732">Signal</keyword>
<dbReference type="PIRSF" id="PIRSF002741">
    <property type="entry name" value="MppA"/>
    <property type="match status" value="1"/>
</dbReference>
<dbReference type="Proteomes" id="UP000470384">
    <property type="component" value="Unassembled WGS sequence"/>
</dbReference>
<organism evidence="5 6">
    <name type="scientific">Pyruvatibacter mobilis</name>
    <dbReference type="NCBI Taxonomy" id="1712261"/>
    <lineage>
        <taxon>Bacteria</taxon>
        <taxon>Pseudomonadati</taxon>
        <taxon>Pseudomonadota</taxon>
        <taxon>Alphaproteobacteria</taxon>
        <taxon>Hyphomicrobiales</taxon>
        <taxon>Parvibaculaceae</taxon>
        <taxon>Pyruvatibacter</taxon>
    </lineage>
</organism>